<dbReference type="Pfam" id="PF12728">
    <property type="entry name" value="HTH_17"/>
    <property type="match status" value="1"/>
</dbReference>
<dbReference type="EMBL" id="JACHFN010000013">
    <property type="protein sequence ID" value="MBB5235518.1"/>
    <property type="molecule type" value="Genomic_DNA"/>
</dbReference>
<feature type="domain" description="Helix-turn-helix" evidence="1">
    <location>
        <begin position="7"/>
        <end position="57"/>
    </location>
</feature>
<organism evidence="2 3">
    <name type="scientific">Deinococcus budaensis</name>
    <dbReference type="NCBI Taxonomy" id="1665626"/>
    <lineage>
        <taxon>Bacteria</taxon>
        <taxon>Thermotogati</taxon>
        <taxon>Deinococcota</taxon>
        <taxon>Deinococci</taxon>
        <taxon>Deinococcales</taxon>
        <taxon>Deinococcaceae</taxon>
        <taxon>Deinococcus</taxon>
    </lineage>
</organism>
<dbReference type="GO" id="GO:0003677">
    <property type="term" value="F:DNA binding"/>
    <property type="evidence" value="ECO:0007669"/>
    <property type="project" value="InterPro"/>
</dbReference>
<reference evidence="2 3" key="1">
    <citation type="submission" date="2020-08" db="EMBL/GenBank/DDBJ databases">
        <title>Genomic Encyclopedia of Type Strains, Phase IV (KMG-IV): sequencing the most valuable type-strain genomes for metagenomic binning, comparative biology and taxonomic classification.</title>
        <authorList>
            <person name="Goeker M."/>
        </authorList>
    </citation>
    <scope>NUCLEOTIDE SEQUENCE [LARGE SCALE GENOMIC DNA]</scope>
    <source>
        <strain evidence="2 3">DSM 101791</strain>
    </source>
</reference>
<name>A0A7W8LR45_9DEIO</name>
<dbReference type="SUPFAM" id="SSF46955">
    <property type="entry name" value="Putative DNA-binding domain"/>
    <property type="match status" value="1"/>
</dbReference>
<dbReference type="InterPro" id="IPR010093">
    <property type="entry name" value="SinI_DNA-bd"/>
</dbReference>
<keyword evidence="3" id="KW-1185">Reference proteome</keyword>
<evidence type="ECO:0000313" key="2">
    <source>
        <dbReference type="EMBL" id="MBB5235518.1"/>
    </source>
</evidence>
<protein>
    <submittedName>
        <fullName evidence="2">Excisionase family DNA binding protein</fullName>
    </submittedName>
</protein>
<proteinExistence type="predicted"/>
<dbReference type="RefSeq" id="WP_184030801.1">
    <property type="nucleotide sequence ID" value="NZ_JACHFN010000013.1"/>
</dbReference>
<dbReference type="InterPro" id="IPR041657">
    <property type="entry name" value="HTH_17"/>
</dbReference>
<evidence type="ECO:0000259" key="1">
    <source>
        <dbReference type="Pfam" id="PF12728"/>
    </source>
</evidence>
<dbReference type="InterPro" id="IPR009061">
    <property type="entry name" value="DNA-bd_dom_put_sf"/>
</dbReference>
<gene>
    <name evidence="2" type="ORF">HNQ09_002975</name>
</gene>
<accession>A0A7W8LR45</accession>
<evidence type="ECO:0000313" key="3">
    <source>
        <dbReference type="Proteomes" id="UP000525389"/>
    </source>
</evidence>
<dbReference type="NCBIfam" id="TIGR01764">
    <property type="entry name" value="excise"/>
    <property type="match status" value="1"/>
</dbReference>
<dbReference type="AlphaFoldDB" id="A0A7W8LR45"/>
<dbReference type="Proteomes" id="UP000525389">
    <property type="component" value="Unassembled WGS sequence"/>
</dbReference>
<comment type="caution">
    <text evidence="2">The sequence shown here is derived from an EMBL/GenBank/DDBJ whole genome shotgun (WGS) entry which is preliminary data.</text>
</comment>
<sequence length="71" mass="7825">MSEKNEVYTLGEVASRLKISTETLRRRIAAGELSAVTLNAGERKHHRITSSQLQAWLGPDVCASLFPGRSE</sequence>